<dbReference type="Proteomes" id="UP001595478">
    <property type="component" value="Unassembled WGS sequence"/>
</dbReference>
<organism evidence="1 2">
    <name type="scientific">Agaribacter flavus</name>
    <dbReference type="NCBI Taxonomy" id="1902781"/>
    <lineage>
        <taxon>Bacteria</taxon>
        <taxon>Pseudomonadati</taxon>
        <taxon>Pseudomonadota</taxon>
        <taxon>Gammaproteobacteria</taxon>
        <taxon>Alteromonadales</taxon>
        <taxon>Alteromonadaceae</taxon>
        <taxon>Agaribacter</taxon>
    </lineage>
</organism>
<protein>
    <submittedName>
        <fullName evidence="1">Uncharacterized protein</fullName>
    </submittedName>
</protein>
<dbReference type="RefSeq" id="WP_376919958.1">
    <property type="nucleotide sequence ID" value="NZ_JBHRSW010000014.1"/>
</dbReference>
<sequence length="51" mass="5496">MPSSIVAHQIAASQLVVCIDWLTGKGQNDSVAVARHIEHSTKAICEACLRH</sequence>
<proteinExistence type="predicted"/>
<gene>
    <name evidence="1" type="ORF">ACFOHL_09360</name>
</gene>
<name>A0ABV7FTI6_9ALTE</name>
<keyword evidence="2" id="KW-1185">Reference proteome</keyword>
<evidence type="ECO:0000313" key="1">
    <source>
        <dbReference type="EMBL" id="MFC3121827.1"/>
    </source>
</evidence>
<comment type="caution">
    <text evidence="1">The sequence shown here is derived from an EMBL/GenBank/DDBJ whole genome shotgun (WGS) entry which is preliminary data.</text>
</comment>
<dbReference type="EMBL" id="JBHRSW010000014">
    <property type="protein sequence ID" value="MFC3121827.1"/>
    <property type="molecule type" value="Genomic_DNA"/>
</dbReference>
<accession>A0ABV7FTI6</accession>
<evidence type="ECO:0000313" key="2">
    <source>
        <dbReference type="Proteomes" id="UP001595478"/>
    </source>
</evidence>
<reference evidence="2" key="1">
    <citation type="journal article" date="2019" name="Int. J. Syst. Evol. Microbiol.">
        <title>The Global Catalogue of Microorganisms (GCM) 10K type strain sequencing project: providing services to taxonomists for standard genome sequencing and annotation.</title>
        <authorList>
            <consortium name="The Broad Institute Genomics Platform"/>
            <consortium name="The Broad Institute Genome Sequencing Center for Infectious Disease"/>
            <person name="Wu L."/>
            <person name="Ma J."/>
        </authorList>
    </citation>
    <scope>NUCLEOTIDE SEQUENCE [LARGE SCALE GENOMIC DNA]</scope>
    <source>
        <strain evidence="2">KCTC 52473</strain>
    </source>
</reference>